<dbReference type="SUPFAM" id="SSF158745">
    <property type="entry name" value="LanC-like"/>
    <property type="match status" value="1"/>
</dbReference>
<name>A0A1I2KME0_9ACTN</name>
<dbReference type="RefSeq" id="WP_107416997.1">
    <property type="nucleotide sequence ID" value="NZ_FONG01000023.1"/>
</dbReference>
<dbReference type="GO" id="GO:0005975">
    <property type="term" value="P:carbohydrate metabolic process"/>
    <property type="evidence" value="ECO:0007669"/>
    <property type="project" value="InterPro"/>
</dbReference>
<accession>A0A1I2KME0</accession>
<feature type="binding site" evidence="1">
    <location>
        <position position="1044"/>
    </location>
    <ligand>
        <name>Zn(2+)</name>
        <dbReference type="ChEBI" id="CHEBI:29105"/>
    </ligand>
</feature>
<dbReference type="AlphaFoldDB" id="A0A1I2KME0"/>
<reference evidence="5" key="1">
    <citation type="submission" date="2016-10" db="EMBL/GenBank/DDBJ databases">
        <authorList>
            <person name="Varghese N."/>
            <person name="Submissions S."/>
        </authorList>
    </citation>
    <scope>NUCLEOTIDE SEQUENCE [LARGE SCALE GENOMIC DNA]</scope>
    <source>
        <strain evidence="5">CGMCC 4.3510</strain>
    </source>
</reference>
<dbReference type="InterPro" id="IPR025410">
    <property type="entry name" value="Lant_dehyd"/>
</dbReference>
<dbReference type="InterPro" id="IPR007822">
    <property type="entry name" value="LANC-like"/>
</dbReference>
<dbReference type="GO" id="GO:0031179">
    <property type="term" value="P:peptide modification"/>
    <property type="evidence" value="ECO:0007669"/>
    <property type="project" value="InterPro"/>
</dbReference>
<feature type="region of interest" description="Disordered" evidence="2">
    <location>
        <begin position="123"/>
        <end position="148"/>
    </location>
</feature>
<evidence type="ECO:0000256" key="1">
    <source>
        <dbReference type="PIRSR" id="PIRSR607822-1"/>
    </source>
</evidence>
<evidence type="ECO:0000313" key="5">
    <source>
        <dbReference type="Proteomes" id="UP000199323"/>
    </source>
</evidence>
<evidence type="ECO:0000256" key="2">
    <source>
        <dbReference type="SAM" id="MobiDB-lite"/>
    </source>
</evidence>
<organism evidence="4 5">
    <name type="scientific">Actinacidiphila alni</name>
    <dbReference type="NCBI Taxonomy" id="380248"/>
    <lineage>
        <taxon>Bacteria</taxon>
        <taxon>Bacillati</taxon>
        <taxon>Actinomycetota</taxon>
        <taxon>Actinomycetes</taxon>
        <taxon>Kitasatosporales</taxon>
        <taxon>Streptomycetaceae</taxon>
        <taxon>Actinacidiphila</taxon>
    </lineage>
</organism>
<feature type="domain" description="Lantibiotic biosynthesis protein dehydration" evidence="3">
    <location>
        <begin position="265"/>
        <end position="643"/>
    </location>
</feature>
<dbReference type="EMBL" id="FONG01000023">
    <property type="protein sequence ID" value="SFF66397.1"/>
    <property type="molecule type" value="Genomic_DNA"/>
</dbReference>
<dbReference type="NCBIfam" id="TIGR03897">
    <property type="entry name" value="lanti_2_LanM"/>
    <property type="match status" value="1"/>
</dbReference>
<evidence type="ECO:0000313" key="4">
    <source>
        <dbReference type="EMBL" id="SFF66397.1"/>
    </source>
</evidence>
<keyword evidence="5" id="KW-1185">Reference proteome</keyword>
<keyword evidence="1" id="KW-0862">Zinc</keyword>
<keyword evidence="1" id="KW-0479">Metal-binding</keyword>
<dbReference type="PRINTS" id="PR01955">
    <property type="entry name" value="LANCFRANKIA"/>
</dbReference>
<dbReference type="SMART" id="SM01260">
    <property type="entry name" value="LANC_like"/>
    <property type="match status" value="1"/>
</dbReference>
<feature type="binding site" evidence="1">
    <location>
        <position position="993"/>
    </location>
    <ligand>
        <name>Zn(2+)</name>
        <dbReference type="ChEBI" id="CHEBI:29105"/>
    </ligand>
</feature>
<gene>
    <name evidence="4" type="ORF">SAMN05216251_12396</name>
</gene>
<dbReference type="CDD" id="cd04792">
    <property type="entry name" value="LanM-like"/>
    <property type="match status" value="1"/>
</dbReference>
<dbReference type="InterPro" id="IPR012341">
    <property type="entry name" value="6hp_glycosidase-like_sf"/>
</dbReference>
<dbReference type="Proteomes" id="UP000199323">
    <property type="component" value="Unassembled WGS sequence"/>
</dbReference>
<protein>
    <submittedName>
        <fullName evidence="4">Type 2 lantibiotic biosynthesis protein LanM</fullName>
    </submittedName>
</protein>
<dbReference type="GO" id="GO:0046872">
    <property type="term" value="F:metal ion binding"/>
    <property type="evidence" value="ECO:0007669"/>
    <property type="project" value="UniProtKB-KW"/>
</dbReference>
<sequence length="1132" mass="118240">MTTTQRATARPLTMPWERHGRPALTGAWWARALRLDERAAAGWPEPGAADRTGGGDAAAVAGIRLRRWRDAFAGLAADALDRQTGEYGGTPEQLGEMLAEPPEHLARRVPKPAWAHAVERVAASAAGDDGAGTPDGRPPGGKPRPGGWQRGFALIVEPFVHESLRVFDAAAAGVPGGETAAAPVGAGPDDGPGPYGGRDRTVVREAVGAEVTRRLVHLASRVLVLELNVLRVTGRLEGGTPQERFWSFVRHFRRPAAFAELLDEYAVLARLMLDTARRVATAHAEFLRRLGQDRPVLVDRLFGGADPGPLARVELAKGDTHDGGRSVGVAVFASGARAVYKPRPPGMHRHFNDVIDWYNGRLPGSSRLRTLTVVDRADHGWVEFVDPAPCADEAAAKRYFHRQGVLLALLHGLGGVDFHFENLIAVGDQPVPIDLESLFCAELPRSFGSPTLDGDPAATAYRDSVGRVGLLPSVVIDADGQAFDAGGMGGDQDAALPYQVADWTGAGTDAMRLVRVRPVHGGASNRPRLDGTDLDAVRYAAPLLDGYREGYAAIADGRAELLAPTGALAAFAGDLTRIIPRPTHEYATLLAETTHPDALRDALDRDQVFGVLWARAAADPARARLVRHEVADLWSGDVPLFTARVGSRDVRACDGSVVGELLPESGAALVARTLAGLGERHSADQRWIVAAQLATRTSGDSPDAPEDAAGGDPQPDLTPAELTERALAAAVTVADRLEASAYTRGDRIGWLGLDLWQESRWSVRPLGVDLYNGYAGIALFLAQLAGVTGEPRHAALARGALGPVVGYAREVLDDGPDARDALEPGAIVGAFTGTAGVAYALAWCSALLGDASAGALVAPLLDLARDRVSPDAGHDVISGTAGCLAVAEALSAGYGPAAHKLAERCAWALVAGAVPAGVGVAWPGAGDVPLLGFSHGTAGGGWALLSYAARTGDSHARATGLRAFAHEHAAYDGRLDNWPDRRKAEPGSQHSWCHGAPGVGLARAAVLRAAGGPPVVPDHAAEDLRRALASTAGFGRHRNDSLCHGAFGNLELLCAAQALGGPDGEAARRARSREASAAVRRIERDGPVCGTPGGLATPGLMTGLAGVGHGLLRLAAPELVAPVLLLAPPPLI</sequence>
<feature type="compositionally biased region" description="Low complexity" evidence="2">
    <location>
        <begin position="123"/>
        <end position="135"/>
    </location>
</feature>
<dbReference type="PIRSF" id="PIRSF037228">
    <property type="entry name" value="Lant_mod_RumM"/>
    <property type="match status" value="1"/>
</dbReference>
<dbReference type="InterPro" id="IPR017146">
    <property type="entry name" value="Lanti_2_LanM"/>
</dbReference>
<proteinExistence type="predicted"/>
<evidence type="ECO:0000259" key="3">
    <source>
        <dbReference type="Pfam" id="PF13575"/>
    </source>
</evidence>
<feature type="region of interest" description="Disordered" evidence="2">
    <location>
        <begin position="695"/>
        <end position="718"/>
    </location>
</feature>
<dbReference type="Pfam" id="PF13575">
    <property type="entry name" value="DUF4135"/>
    <property type="match status" value="1"/>
</dbReference>
<dbReference type="STRING" id="380248.SAMN05216251_12396"/>
<feature type="binding site" evidence="1">
    <location>
        <position position="1043"/>
    </location>
    <ligand>
        <name>Zn(2+)</name>
        <dbReference type="ChEBI" id="CHEBI:29105"/>
    </ligand>
</feature>
<dbReference type="Gene3D" id="1.50.10.10">
    <property type="match status" value="1"/>
</dbReference>
<dbReference type="PRINTS" id="PR01950">
    <property type="entry name" value="LANCSUPER"/>
</dbReference>
<dbReference type="Pfam" id="PF05147">
    <property type="entry name" value="LANC_like"/>
    <property type="match status" value="1"/>
</dbReference>
<dbReference type="OrthoDB" id="9148343at2"/>